<dbReference type="PANTHER" id="PTHR13593">
    <property type="match status" value="1"/>
</dbReference>
<reference evidence="2" key="1">
    <citation type="submission" date="2021-11" db="EMBL/GenBank/DDBJ databases">
        <title>Purpureocillium_takamizusanense_genome.</title>
        <authorList>
            <person name="Nguyen N.-H."/>
        </authorList>
    </citation>
    <scope>NUCLEOTIDE SEQUENCE</scope>
    <source>
        <strain evidence="2">PT3</strain>
    </source>
</reference>
<dbReference type="GeneID" id="72068601"/>
<evidence type="ECO:0000313" key="2">
    <source>
        <dbReference type="EMBL" id="UNI20578.1"/>
    </source>
</evidence>
<gene>
    <name evidence="2" type="ORF">JDV02_006652</name>
</gene>
<dbReference type="PANTHER" id="PTHR13593:SF143">
    <property type="entry name" value="PHOSPHATIDYLINOSITOL-SPECIFIC PHOSPHOLIPASE C X DOMAIN-CONTAINING PROTEIN"/>
    <property type="match status" value="1"/>
</dbReference>
<protein>
    <recommendedName>
        <fullName evidence="4">PLC-like phosphodiesterase</fullName>
    </recommendedName>
</protein>
<dbReference type="InterPro" id="IPR017946">
    <property type="entry name" value="PLC-like_Pdiesterase_TIM-brl"/>
</dbReference>
<dbReference type="GO" id="GO:0006629">
    <property type="term" value="P:lipid metabolic process"/>
    <property type="evidence" value="ECO:0007669"/>
    <property type="project" value="InterPro"/>
</dbReference>
<dbReference type="RefSeq" id="XP_047844059.1">
    <property type="nucleotide sequence ID" value="XM_047988067.1"/>
</dbReference>
<accession>A0A9Q8QIS1</accession>
<organism evidence="2 3">
    <name type="scientific">Purpureocillium takamizusanense</name>
    <dbReference type="NCBI Taxonomy" id="2060973"/>
    <lineage>
        <taxon>Eukaryota</taxon>
        <taxon>Fungi</taxon>
        <taxon>Dikarya</taxon>
        <taxon>Ascomycota</taxon>
        <taxon>Pezizomycotina</taxon>
        <taxon>Sordariomycetes</taxon>
        <taxon>Hypocreomycetidae</taxon>
        <taxon>Hypocreales</taxon>
        <taxon>Ophiocordycipitaceae</taxon>
        <taxon>Purpureocillium</taxon>
    </lineage>
</organism>
<name>A0A9Q8QIS1_9HYPO</name>
<dbReference type="InterPro" id="IPR051057">
    <property type="entry name" value="PI-PLC_domain"/>
</dbReference>
<dbReference type="Proteomes" id="UP000829364">
    <property type="component" value="Chromosome 6"/>
</dbReference>
<dbReference type="GO" id="GO:0008081">
    <property type="term" value="F:phosphoric diester hydrolase activity"/>
    <property type="evidence" value="ECO:0007669"/>
    <property type="project" value="InterPro"/>
</dbReference>
<sequence>MMARLTLLYVCLAWAMALLTGLVAGAPTSIYSYRDTGASLINATPYRWRRGHIDALRVADWQDWPEYIEPGESVSLPVTVHRQFYMDAAAEVRYHLEGASEPMSLQLEYRGGWSPLLWVRFMGALRTLNNGPDAEVEVGFRRAPGGVGFVLAGTEGHFVANDPVPNWMHATLPEIGHVPLRELAMPRSHHAGMWKDTASIGSGIRVNTVTQKEDLGRQIREGGIRVLDVRATRWHDHFRESHASEVKGTWQGMFGAGLEEMIDIVNDFNRDAPGELFILDMHPDSRSADRGWEPLNDWEMNALYELLQKLEHRIVIPDGEDVTKWPLERFIGKGKPAVIVRVHSAWLDNHPAVKFPGGREGFATDRNFPLRGRWSEKNNVRDMMEDELAHLASLRSRRDTTIFNMEWILTQSTGQVIAPVTSITDLNESAWTTLYDVLWDSLTDQSYPNWITMDSVSGGQHKAMCMAINMCLGARKCGTLRGKVTLPGKGGGEAEGL</sequence>
<keyword evidence="3" id="KW-1185">Reference proteome</keyword>
<dbReference type="SUPFAM" id="SSF51695">
    <property type="entry name" value="PLC-like phosphodiesterases"/>
    <property type="match status" value="1"/>
</dbReference>
<dbReference type="EMBL" id="CP086359">
    <property type="protein sequence ID" value="UNI20578.1"/>
    <property type="molecule type" value="Genomic_DNA"/>
</dbReference>
<keyword evidence="1" id="KW-0732">Signal</keyword>
<dbReference type="Gene3D" id="3.20.20.190">
    <property type="entry name" value="Phosphatidylinositol (PI) phosphodiesterase"/>
    <property type="match status" value="1"/>
</dbReference>
<dbReference type="AlphaFoldDB" id="A0A9Q8QIS1"/>
<evidence type="ECO:0000313" key="3">
    <source>
        <dbReference type="Proteomes" id="UP000829364"/>
    </source>
</evidence>
<dbReference type="KEGG" id="ptkz:JDV02_006652"/>
<feature type="signal peptide" evidence="1">
    <location>
        <begin position="1"/>
        <end position="25"/>
    </location>
</feature>
<proteinExistence type="predicted"/>
<evidence type="ECO:0000256" key="1">
    <source>
        <dbReference type="SAM" id="SignalP"/>
    </source>
</evidence>
<dbReference type="OrthoDB" id="1046782at2759"/>
<evidence type="ECO:0008006" key="4">
    <source>
        <dbReference type="Google" id="ProtNLM"/>
    </source>
</evidence>
<feature type="chain" id="PRO_5040502894" description="PLC-like phosphodiesterase" evidence="1">
    <location>
        <begin position="26"/>
        <end position="497"/>
    </location>
</feature>